<dbReference type="STRING" id="1392247.A0A3N4L3E4"/>
<feature type="region of interest" description="Disordered" evidence="2">
    <location>
        <begin position="895"/>
        <end position="977"/>
    </location>
</feature>
<feature type="compositionally biased region" description="Pro residues" evidence="2">
    <location>
        <begin position="149"/>
        <end position="165"/>
    </location>
</feature>
<keyword evidence="1" id="KW-0175">Coiled coil</keyword>
<feature type="compositionally biased region" description="Polar residues" evidence="2">
    <location>
        <begin position="777"/>
        <end position="790"/>
    </location>
</feature>
<evidence type="ECO:0000313" key="3">
    <source>
        <dbReference type="EMBL" id="RPB15151.1"/>
    </source>
</evidence>
<name>A0A3N4L3E4_9PEZI</name>
<dbReference type="AlphaFoldDB" id="A0A3N4L3E4"/>
<feature type="region of interest" description="Disordered" evidence="2">
    <location>
        <begin position="1"/>
        <end position="81"/>
    </location>
</feature>
<feature type="coiled-coil region" evidence="1">
    <location>
        <begin position="802"/>
        <end position="854"/>
    </location>
</feature>
<feature type="compositionally biased region" description="Polar residues" evidence="2">
    <location>
        <begin position="307"/>
        <end position="319"/>
    </location>
</feature>
<feature type="compositionally biased region" description="Pro residues" evidence="2">
    <location>
        <begin position="895"/>
        <end position="909"/>
    </location>
</feature>
<sequence length="977" mass="110806">MPPTIGIFSRRKCSGDKSLKATPCPPQSDPYIHMGTTSSTSAVDTLPHLPQVPQPPHSAPLLVPPKKKSLPKLPQPVASGYASESAGLVFAPRLNRSKTSTFDEPPPSARGSTHSRSKTSLNRSSSTGPGGSRRTRSFDQNQPMMDSFPAPPGHPQIIYPAPPNSPVNRSAPRNRVPVPRRPSTSQQQLYSPVSPLQGLQTVYSPVSPLYLASPPLSPEDAAENPQLGYNAIGAADYGGTGQQDFTREIGELKKAIYLRDNVIAKYAANFDIDQVISAPPTQCENQRVNQIISSRVRDVQAPHNDQENQPFQPLHNLNNPKRESNPEDLEKIQKLKRLERELVDAVQGKERELEYLRTHSQGYQEKLSALERTIAQKDEELENTRFKLHEANRHRPTPSMEGISEMGLADIGRKLMEEIRRRERAEKKLAETLVKNRSDLETVLMEEERKRGDIRAAVWKEFEQNLQSEERRREEMQKRSKEHLDHVLAEEEKRRVELNWLYGEKIENIELLRRSEEEEYKRNLAALREEKTRLEKQVKDSAEESERSRQSVRTQRDANEELLDMTKRINTRLGEEKKKNRLLEEKMNQISEDALNNVSGANREVSMLKNVIEDKDAQIQYFERELAAIKAERTGMQEAWRGLESELEESRKALLDRDEVVKGLEEEKSGVADRLEAYRKELEDFKQQVSTDDQRARIPEMQDMVKVMESMKGDIELYKQDVRGYKKDVKKRDNLIRDLKRSVFELESLLEKKTSEARALQNALDTQGGYRADSPASMDSSGTESKSTSPLPDGTAMLKSKIQMYEKEYRTIYEEHEALKRKHEMFSAQQSLMLAEMDRQLVRARREKDAIEASAIKQIKKIQQGFLILSQNAVAGQLAGIGGAAALKKYQEVPLPPIPKGPPQEPLPVPKRSNTGSRKGVNRTKSGRRHSSLSGITPPALGVGKMEPVPKIVTHKSMEKLKSSPKLMDDEEEVIEW</sequence>
<gene>
    <name evidence="3" type="ORF">P167DRAFT_17019</name>
</gene>
<keyword evidence="4" id="KW-1185">Reference proteome</keyword>
<protein>
    <submittedName>
        <fullName evidence="3">Uncharacterized protein</fullName>
    </submittedName>
</protein>
<feature type="compositionally biased region" description="Basic residues" evidence="2">
    <location>
        <begin position="920"/>
        <end position="931"/>
    </location>
</feature>
<proteinExistence type="predicted"/>
<feature type="compositionally biased region" description="Low complexity" evidence="2">
    <location>
        <begin position="118"/>
        <end position="127"/>
    </location>
</feature>
<dbReference type="Gene3D" id="1.10.287.1490">
    <property type="match status" value="1"/>
</dbReference>
<organism evidence="3 4">
    <name type="scientific">Morchella conica CCBAS932</name>
    <dbReference type="NCBI Taxonomy" id="1392247"/>
    <lineage>
        <taxon>Eukaryota</taxon>
        <taxon>Fungi</taxon>
        <taxon>Dikarya</taxon>
        <taxon>Ascomycota</taxon>
        <taxon>Pezizomycotina</taxon>
        <taxon>Pezizomycetes</taxon>
        <taxon>Pezizales</taxon>
        <taxon>Morchellaceae</taxon>
        <taxon>Morchella</taxon>
    </lineage>
</organism>
<dbReference type="Proteomes" id="UP000277580">
    <property type="component" value="Unassembled WGS sequence"/>
</dbReference>
<feature type="region of interest" description="Disordered" evidence="2">
    <location>
        <begin position="763"/>
        <end position="796"/>
    </location>
</feature>
<dbReference type="InParanoid" id="A0A3N4L3E4"/>
<feature type="region of interest" description="Disordered" evidence="2">
    <location>
        <begin position="96"/>
        <end position="193"/>
    </location>
</feature>
<feature type="coiled-coil region" evidence="1">
    <location>
        <begin position="573"/>
        <end position="632"/>
    </location>
</feature>
<dbReference type="OrthoDB" id="5366676at2759"/>
<evidence type="ECO:0000256" key="1">
    <source>
        <dbReference type="SAM" id="Coils"/>
    </source>
</evidence>
<feature type="region of interest" description="Disordered" evidence="2">
    <location>
        <begin position="535"/>
        <end position="558"/>
    </location>
</feature>
<feature type="coiled-coil region" evidence="1">
    <location>
        <begin position="661"/>
        <end position="695"/>
    </location>
</feature>
<feature type="coiled-coil region" evidence="1">
    <location>
        <begin position="332"/>
        <end position="486"/>
    </location>
</feature>
<dbReference type="EMBL" id="ML119114">
    <property type="protein sequence ID" value="RPB15151.1"/>
    <property type="molecule type" value="Genomic_DNA"/>
</dbReference>
<feature type="region of interest" description="Disordered" evidence="2">
    <location>
        <begin position="299"/>
        <end position="327"/>
    </location>
</feature>
<evidence type="ECO:0000256" key="2">
    <source>
        <dbReference type="SAM" id="MobiDB-lite"/>
    </source>
</evidence>
<accession>A0A3N4L3E4</accession>
<evidence type="ECO:0000313" key="4">
    <source>
        <dbReference type="Proteomes" id="UP000277580"/>
    </source>
</evidence>
<feature type="coiled-coil region" evidence="1">
    <location>
        <begin position="736"/>
        <end position="763"/>
    </location>
</feature>
<feature type="compositionally biased region" description="Low complexity" evidence="2">
    <location>
        <begin position="166"/>
        <end position="183"/>
    </location>
</feature>
<reference evidence="3 4" key="1">
    <citation type="journal article" date="2018" name="Nat. Ecol. Evol.">
        <title>Pezizomycetes genomes reveal the molecular basis of ectomycorrhizal truffle lifestyle.</title>
        <authorList>
            <person name="Murat C."/>
            <person name="Payen T."/>
            <person name="Noel B."/>
            <person name="Kuo A."/>
            <person name="Morin E."/>
            <person name="Chen J."/>
            <person name="Kohler A."/>
            <person name="Krizsan K."/>
            <person name="Balestrini R."/>
            <person name="Da Silva C."/>
            <person name="Montanini B."/>
            <person name="Hainaut M."/>
            <person name="Levati E."/>
            <person name="Barry K.W."/>
            <person name="Belfiori B."/>
            <person name="Cichocki N."/>
            <person name="Clum A."/>
            <person name="Dockter R.B."/>
            <person name="Fauchery L."/>
            <person name="Guy J."/>
            <person name="Iotti M."/>
            <person name="Le Tacon F."/>
            <person name="Lindquist E.A."/>
            <person name="Lipzen A."/>
            <person name="Malagnac F."/>
            <person name="Mello A."/>
            <person name="Molinier V."/>
            <person name="Miyauchi S."/>
            <person name="Poulain J."/>
            <person name="Riccioni C."/>
            <person name="Rubini A."/>
            <person name="Sitrit Y."/>
            <person name="Splivallo R."/>
            <person name="Traeger S."/>
            <person name="Wang M."/>
            <person name="Zifcakova L."/>
            <person name="Wipf D."/>
            <person name="Zambonelli A."/>
            <person name="Paolocci F."/>
            <person name="Nowrousian M."/>
            <person name="Ottonello S."/>
            <person name="Baldrian P."/>
            <person name="Spatafora J.W."/>
            <person name="Henrissat B."/>
            <person name="Nagy L.G."/>
            <person name="Aury J.M."/>
            <person name="Wincker P."/>
            <person name="Grigoriev I.V."/>
            <person name="Bonfante P."/>
            <person name="Martin F.M."/>
        </authorList>
    </citation>
    <scope>NUCLEOTIDE SEQUENCE [LARGE SCALE GENOMIC DNA]</scope>
    <source>
        <strain evidence="3 4">CCBAS932</strain>
    </source>
</reference>